<name>A0ABW0ZE03_9ACTN</name>
<evidence type="ECO:0000256" key="3">
    <source>
        <dbReference type="SAM" id="SignalP"/>
    </source>
</evidence>
<comment type="caution">
    <text evidence="4">The sequence shown here is derived from an EMBL/GenBank/DDBJ whole genome shotgun (WGS) entry which is preliminary data.</text>
</comment>
<dbReference type="EMBL" id="JBHSPB010000029">
    <property type="protein sequence ID" value="MFC5724545.1"/>
    <property type="molecule type" value="Genomic_DNA"/>
</dbReference>
<keyword evidence="2" id="KW-1133">Transmembrane helix</keyword>
<reference evidence="5" key="1">
    <citation type="journal article" date="2019" name="Int. J. Syst. Evol. Microbiol.">
        <title>The Global Catalogue of Microorganisms (GCM) 10K type strain sequencing project: providing services to taxonomists for standard genome sequencing and annotation.</title>
        <authorList>
            <consortium name="The Broad Institute Genomics Platform"/>
            <consortium name="The Broad Institute Genome Sequencing Center for Infectious Disease"/>
            <person name="Wu L."/>
            <person name="Ma J."/>
        </authorList>
    </citation>
    <scope>NUCLEOTIDE SEQUENCE [LARGE SCALE GENOMIC DNA]</scope>
    <source>
        <strain evidence="5">CGMCC 4.7304</strain>
    </source>
</reference>
<gene>
    <name evidence="4" type="ORF">ACFP1Z_30765</name>
</gene>
<accession>A0ABW0ZE03</accession>
<keyword evidence="5" id="KW-1185">Reference proteome</keyword>
<feature type="compositionally biased region" description="Gly residues" evidence="1">
    <location>
        <begin position="183"/>
        <end position="192"/>
    </location>
</feature>
<proteinExistence type="predicted"/>
<protein>
    <recommendedName>
        <fullName evidence="6">LPXTG cell wall anchor domain-containing protein</fullName>
    </recommendedName>
</protein>
<feature type="compositionally biased region" description="Low complexity" evidence="1">
    <location>
        <begin position="193"/>
        <end position="202"/>
    </location>
</feature>
<keyword evidence="2" id="KW-0812">Transmembrane</keyword>
<evidence type="ECO:0000313" key="4">
    <source>
        <dbReference type="EMBL" id="MFC5724545.1"/>
    </source>
</evidence>
<dbReference type="InterPro" id="IPR006311">
    <property type="entry name" value="TAT_signal"/>
</dbReference>
<feature type="compositionally biased region" description="Low complexity" evidence="1">
    <location>
        <begin position="210"/>
        <end position="219"/>
    </location>
</feature>
<evidence type="ECO:0008006" key="6">
    <source>
        <dbReference type="Google" id="ProtNLM"/>
    </source>
</evidence>
<evidence type="ECO:0000313" key="5">
    <source>
        <dbReference type="Proteomes" id="UP001596083"/>
    </source>
</evidence>
<evidence type="ECO:0000256" key="1">
    <source>
        <dbReference type="SAM" id="MobiDB-lite"/>
    </source>
</evidence>
<dbReference type="Proteomes" id="UP001596083">
    <property type="component" value="Unassembled WGS sequence"/>
</dbReference>
<dbReference type="PROSITE" id="PS51318">
    <property type="entry name" value="TAT"/>
    <property type="match status" value="1"/>
</dbReference>
<feature type="signal peptide" evidence="3">
    <location>
        <begin position="1"/>
        <end position="38"/>
    </location>
</feature>
<organism evidence="4 5">
    <name type="scientific">Streptomyces gamaensis</name>
    <dbReference type="NCBI Taxonomy" id="1763542"/>
    <lineage>
        <taxon>Bacteria</taxon>
        <taxon>Bacillati</taxon>
        <taxon>Actinomycetota</taxon>
        <taxon>Actinomycetes</taxon>
        <taxon>Kitasatosporales</taxon>
        <taxon>Streptomycetaceae</taxon>
        <taxon>Streptomyces</taxon>
    </lineage>
</organism>
<feature type="region of interest" description="Disordered" evidence="1">
    <location>
        <begin position="183"/>
        <end position="219"/>
    </location>
</feature>
<feature type="chain" id="PRO_5045496544" description="LPXTG cell wall anchor domain-containing protein" evidence="3">
    <location>
        <begin position="39"/>
        <end position="268"/>
    </location>
</feature>
<keyword evidence="3" id="KW-0732">Signal</keyword>
<feature type="transmembrane region" description="Helical" evidence="2">
    <location>
        <begin position="221"/>
        <end position="242"/>
    </location>
</feature>
<keyword evidence="2" id="KW-0472">Membrane</keyword>
<sequence>MTSTIRRTFLRTRRVLAATTAGTAALLTLGTAQQPAHAAPPGDTGTPVLAIEPGRGVDLRAPVDNLLPGDRVVRYFDLTNRSDHPVTADGSLTTDGPLAGPGGLRLTVEACDGSWNAKGGCTGPVSTVGKQAAPGSDTGLGPLTVGGRASAHLRYTAMLPKDAPPSLQGTSAHAKLHFTGVASGGSGSGADGADGSATADGSKPSDRSEGSSPSGSLPHTGATGIGISIALTGILLALGLAARRKAAALVRRRETASPEHADGADGRF</sequence>
<dbReference type="RefSeq" id="WP_390321005.1">
    <property type="nucleotide sequence ID" value="NZ_JBHSPB010000029.1"/>
</dbReference>
<evidence type="ECO:0000256" key="2">
    <source>
        <dbReference type="SAM" id="Phobius"/>
    </source>
</evidence>